<reference evidence="3 4" key="1">
    <citation type="journal article" date="2017" name="Mol. Ecol.">
        <title>Comparative and population genomic landscape of Phellinus noxius: A hypervariable fungus causing root rot in trees.</title>
        <authorList>
            <person name="Chung C.L."/>
            <person name="Lee T.J."/>
            <person name="Akiba M."/>
            <person name="Lee H.H."/>
            <person name="Kuo T.H."/>
            <person name="Liu D."/>
            <person name="Ke H.M."/>
            <person name="Yokoi T."/>
            <person name="Roa M.B."/>
            <person name="Lu M.J."/>
            <person name="Chang Y.Y."/>
            <person name="Ann P.J."/>
            <person name="Tsai J.N."/>
            <person name="Chen C.Y."/>
            <person name="Tzean S.S."/>
            <person name="Ota Y."/>
            <person name="Hattori T."/>
            <person name="Sahashi N."/>
            <person name="Liou R.F."/>
            <person name="Kikuchi T."/>
            <person name="Tsai I.J."/>
        </authorList>
    </citation>
    <scope>NUCLEOTIDE SEQUENCE [LARGE SCALE GENOMIC DNA]</scope>
    <source>
        <strain evidence="3 4">FFPRI411160</strain>
    </source>
</reference>
<dbReference type="EMBL" id="NBII01000004">
    <property type="protein sequence ID" value="PAV19882.1"/>
    <property type="molecule type" value="Genomic_DNA"/>
</dbReference>
<dbReference type="Proteomes" id="UP000217199">
    <property type="component" value="Unassembled WGS sequence"/>
</dbReference>
<protein>
    <submittedName>
        <fullName evidence="3">Uncharacterized protein</fullName>
    </submittedName>
</protein>
<evidence type="ECO:0000256" key="2">
    <source>
        <dbReference type="SAM" id="Phobius"/>
    </source>
</evidence>
<dbReference type="AlphaFoldDB" id="A0A286UJY3"/>
<keyword evidence="2" id="KW-1133">Transmembrane helix</keyword>
<feature type="region of interest" description="Disordered" evidence="1">
    <location>
        <begin position="34"/>
        <end position="53"/>
    </location>
</feature>
<feature type="transmembrane region" description="Helical" evidence="2">
    <location>
        <begin position="562"/>
        <end position="583"/>
    </location>
</feature>
<feature type="transmembrane region" description="Helical" evidence="2">
    <location>
        <begin position="589"/>
        <end position="610"/>
    </location>
</feature>
<dbReference type="STRING" id="2282107.A0A286UJY3"/>
<feature type="transmembrane region" description="Helical" evidence="2">
    <location>
        <begin position="468"/>
        <end position="489"/>
    </location>
</feature>
<evidence type="ECO:0000256" key="1">
    <source>
        <dbReference type="SAM" id="MobiDB-lite"/>
    </source>
</evidence>
<proteinExistence type="predicted"/>
<keyword evidence="2" id="KW-0812">Transmembrane</keyword>
<evidence type="ECO:0000313" key="3">
    <source>
        <dbReference type="EMBL" id="PAV19882.1"/>
    </source>
</evidence>
<evidence type="ECO:0000313" key="4">
    <source>
        <dbReference type="Proteomes" id="UP000217199"/>
    </source>
</evidence>
<sequence length="646" mass="75149">MLHLLFSKVKGSLQWILALFSRFLRIHKLGAHERPEKRTLNDEATNKGRDGFNIHPTLAASVVPSPPIREQQGVPFPTPSPVSIYVHPPSQTHPHLQSQLNSSPQSLSSSLPHVEENSDHNLSAFYPGSRNSVYNYISHYPSPRCILPSQRPRYDRRIEVRIKPTSIKFLPIGTFVSYKDQGDDYWEYNVHPEGLPYYKHVGRFTYLTEAHVEKPHISTRLLQHIQYIEVKANKLRNRDDKLVVKNNGGTIEDEDVEVVIEIEDGIGWSYYMVDMKRRNIFWLEEYEILEGHSVEREQQFCHTLDFEFWQHIEHFPNRIPMDGLLEEIMGELIYMRIDVITSTDTTAPYSETEFSSLINSFNHLYSLRNSQVAFTHIVFCCARIMIIIANERRCNFFGFNGARLSVTQRVHGCQEKKRYWLYRVMSPLLFGAPKSHLRNLERLLADGIIKERRWKSFQSELERDWEGFIITSTVLLNANLALLSLPIVISDQNQWVSIAALFSQSSVIICLGSIITGLLFSRQSRISTRNNEYTASDAIKYLTKKKHGLETLAMQYSFPYAMFLWGLVTFIIAVGIASFLRIPVRRPKLYRGIFAFVWSFTLPLIVWTIFTDWETTHMKNRGNFTLVKWWHIISHELRISSGHNKR</sequence>
<organism evidence="3 4">
    <name type="scientific">Pyrrhoderma noxium</name>
    <dbReference type="NCBI Taxonomy" id="2282107"/>
    <lineage>
        <taxon>Eukaryota</taxon>
        <taxon>Fungi</taxon>
        <taxon>Dikarya</taxon>
        <taxon>Basidiomycota</taxon>
        <taxon>Agaricomycotina</taxon>
        <taxon>Agaricomycetes</taxon>
        <taxon>Hymenochaetales</taxon>
        <taxon>Hymenochaetaceae</taxon>
        <taxon>Pyrrhoderma</taxon>
    </lineage>
</organism>
<feature type="compositionally biased region" description="Basic and acidic residues" evidence="1">
    <location>
        <begin position="34"/>
        <end position="52"/>
    </location>
</feature>
<feature type="region of interest" description="Disordered" evidence="1">
    <location>
        <begin position="79"/>
        <end position="119"/>
    </location>
</feature>
<keyword evidence="2" id="KW-0472">Membrane</keyword>
<comment type="caution">
    <text evidence="3">The sequence shown here is derived from an EMBL/GenBank/DDBJ whole genome shotgun (WGS) entry which is preliminary data.</text>
</comment>
<name>A0A286UJY3_9AGAM</name>
<dbReference type="InParanoid" id="A0A286UJY3"/>
<accession>A0A286UJY3</accession>
<feature type="transmembrane region" description="Helical" evidence="2">
    <location>
        <begin position="495"/>
        <end position="520"/>
    </location>
</feature>
<feature type="compositionally biased region" description="Low complexity" evidence="1">
    <location>
        <begin position="96"/>
        <end position="112"/>
    </location>
</feature>
<dbReference type="OrthoDB" id="2657661at2759"/>
<keyword evidence="4" id="KW-1185">Reference proteome</keyword>
<gene>
    <name evidence="3" type="ORF">PNOK_0481600</name>
</gene>